<comment type="similarity">
    <text evidence="2">Belongs to the monovalent cation:proton antiporter 2 (CPA2) transporter (TC 2.A.37) family.</text>
</comment>
<evidence type="ECO:0000256" key="8">
    <source>
        <dbReference type="SAM" id="Phobius"/>
    </source>
</evidence>
<evidence type="ECO:0000256" key="1">
    <source>
        <dbReference type="ARBA" id="ARBA00004141"/>
    </source>
</evidence>
<gene>
    <name evidence="10" type="ORF">NWE73_09245</name>
</gene>
<feature type="transmembrane region" description="Helical" evidence="8">
    <location>
        <begin position="222"/>
        <end position="242"/>
    </location>
</feature>
<evidence type="ECO:0000256" key="4">
    <source>
        <dbReference type="ARBA" id="ARBA00022538"/>
    </source>
</evidence>
<name>A0ABT6DI62_9BACT</name>
<organism evidence="10 11">
    <name type="scientific">Bdellovibrio svalbardensis</name>
    <dbReference type="NCBI Taxonomy" id="2972972"/>
    <lineage>
        <taxon>Bacteria</taxon>
        <taxon>Pseudomonadati</taxon>
        <taxon>Bdellovibrionota</taxon>
        <taxon>Bdellovibrionia</taxon>
        <taxon>Bdellovibrionales</taxon>
        <taxon>Pseudobdellovibrionaceae</taxon>
        <taxon>Bdellovibrio</taxon>
    </lineage>
</organism>
<feature type="transmembrane region" description="Helical" evidence="8">
    <location>
        <begin position="92"/>
        <end position="113"/>
    </location>
</feature>
<feature type="transmembrane region" description="Helical" evidence="8">
    <location>
        <begin position="32"/>
        <end position="49"/>
    </location>
</feature>
<dbReference type="EMBL" id="JANRMI010000002">
    <property type="protein sequence ID" value="MDG0816548.1"/>
    <property type="molecule type" value="Genomic_DNA"/>
</dbReference>
<feature type="transmembrane region" description="Helical" evidence="8">
    <location>
        <begin position="332"/>
        <end position="352"/>
    </location>
</feature>
<feature type="transmembrane region" description="Helical" evidence="8">
    <location>
        <begin position="358"/>
        <end position="378"/>
    </location>
</feature>
<proteinExistence type="inferred from homology"/>
<dbReference type="SUPFAM" id="SSF116726">
    <property type="entry name" value="TrkA C-terminal domain-like"/>
    <property type="match status" value="2"/>
</dbReference>
<protein>
    <submittedName>
        <fullName evidence="10">Cation:proton antiporter</fullName>
    </submittedName>
</protein>
<feature type="transmembrane region" description="Helical" evidence="8">
    <location>
        <begin position="427"/>
        <end position="446"/>
    </location>
</feature>
<dbReference type="InterPro" id="IPR006037">
    <property type="entry name" value="RCK_C"/>
</dbReference>
<keyword evidence="4" id="KW-0630">Potassium</keyword>
<accession>A0ABT6DI62</accession>
<dbReference type="Proteomes" id="UP001152321">
    <property type="component" value="Unassembled WGS sequence"/>
</dbReference>
<feature type="domain" description="RCK C-terminal" evidence="9">
    <location>
        <begin position="661"/>
        <end position="733"/>
    </location>
</feature>
<keyword evidence="5 8" id="KW-0812">Transmembrane</keyword>
<feature type="transmembrane region" description="Helical" evidence="8">
    <location>
        <begin position="497"/>
        <end position="517"/>
    </location>
</feature>
<feature type="transmembrane region" description="Helical" evidence="8">
    <location>
        <begin position="151"/>
        <end position="171"/>
    </location>
</feature>
<feature type="transmembrane region" description="Helical" evidence="8">
    <location>
        <begin position="6"/>
        <end position="25"/>
    </location>
</feature>
<evidence type="ECO:0000256" key="3">
    <source>
        <dbReference type="ARBA" id="ARBA00022448"/>
    </source>
</evidence>
<dbReference type="PROSITE" id="PS51202">
    <property type="entry name" value="RCK_C"/>
    <property type="match status" value="2"/>
</dbReference>
<keyword evidence="4" id="KW-0406">Ion transport</keyword>
<feature type="transmembrane region" description="Helical" evidence="8">
    <location>
        <begin position="296"/>
        <end position="320"/>
    </location>
</feature>
<comment type="subcellular location">
    <subcellularLocation>
        <location evidence="1">Membrane</location>
        <topology evidence="1">Multi-pass membrane protein</topology>
    </subcellularLocation>
</comment>
<comment type="caution">
    <text evidence="10">The sequence shown here is derived from an EMBL/GenBank/DDBJ whole genome shotgun (WGS) entry which is preliminary data.</text>
</comment>
<dbReference type="RefSeq" id="WP_277578026.1">
    <property type="nucleotide sequence ID" value="NZ_JANRMI010000002.1"/>
</dbReference>
<feature type="transmembrane region" description="Helical" evidence="8">
    <location>
        <begin position="191"/>
        <end position="210"/>
    </location>
</feature>
<feature type="transmembrane region" description="Helical" evidence="8">
    <location>
        <begin position="61"/>
        <end position="80"/>
    </location>
</feature>
<dbReference type="PANTHER" id="PTHR42751:SF3">
    <property type="entry name" value="SODIUM_GLUTAMATE SYMPORTER"/>
    <property type="match status" value="1"/>
</dbReference>
<evidence type="ECO:0000313" key="11">
    <source>
        <dbReference type="Proteomes" id="UP001152321"/>
    </source>
</evidence>
<feature type="domain" description="RCK C-terminal" evidence="9">
    <location>
        <begin position="571"/>
        <end position="657"/>
    </location>
</feature>
<evidence type="ECO:0000259" key="9">
    <source>
        <dbReference type="PROSITE" id="PS51202"/>
    </source>
</evidence>
<dbReference type="InterPro" id="IPR036721">
    <property type="entry name" value="RCK_C_sf"/>
</dbReference>
<evidence type="ECO:0000256" key="5">
    <source>
        <dbReference type="ARBA" id="ARBA00022692"/>
    </source>
</evidence>
<dbReference type="PANTHER" id="PTHR42751">
    <property type="entry name" value="SODIUM/HYDROGEN EXCHANGER FAMILY/TRKA DOMAIN PROTEIN"/>
    <property type="match status" value="1"/>
</dbReference>
<keyword evidence="3" id="KW-0813">Transport</keyword>
<feature type="transmembrane region" description="Helical" evidence="8">
    <location>
        <begin position="523"/>
        <end position="545"/>
    </location>
</feature>
<evidence type="ECO:0000256" key="2">
    <source>
        <dbReference type="ARBA" id="ARBA00005551"/>
    </source>
</evidence>
<dbReference type="Gene3D" id="1.20.1530.20">
    <property type="match status" value="1"/>
</dbReference>
<keyword evidence="11" id="KW-1185">Reference proteome</keyword>
<evidence type="ECO:0000256" key="7">
    <source>
        <dbReference type="ARBA" id="ARBA00023136"/>
    </source>
</evidence>
<keyword evidence="4" id="KW-0633">Potassium transport</keyword>
<reference evidence="10" key="1">
    <citation type="submission" date="2022-08" db="EMBL/GenBank/DDBJ databases">
        <title>Novel Bdellovibrio Species Isolated from Svalbard: Designation Bdellovibrio svalbardensis.</title>
        <authorList>
            <person name="Mitchell R.J."/>
            <person name="Choi S.Y."/>
        </authorList>
    </citation>
    <scope>NUCLEOTIDE SEQUENCE</scope>
    <source>
        <strain evidence="10">PAP01</strain>
    </source>
</reference>
<dbReference type="Gene3D" id="3.30.70.1450">
    <property type="entry name" value="Regulator of K+ conductance, C-terminal domain"/>
    <property type="match status" value="2"/>
</dbReference>
<sequence length="733" mass="80471">MIHLPSLISDLGFILLIGALVTLLFKKLKQPLVLGYLIAGFLVSPHVPWLPTVQDKESISVWSEIGVIFLLFSLGLEFSFKKLVKVGGSAGFTAVFEVLFMVGLGYLVGRLIGWNSIDSLFMGGILSVSSTTIIVRAFQELGMKGSKFVELVFGILVVEDVVAVLLLVLLPSLVSSEGFSVTSLLGVTTRMVFLILLWFILGIFLLPAFLRKIRDLLDEETTLVVAIGLCLVMVIIATSAGFSPALGAFVMGSLLAETPEGHHIEKLFNPIKNLFAAIFFVSVGMMIDPKVIVDHWGLVALFTAVTIFGKFISTYLGALISGQSRKTSVQAGMSLAQIGEFSFIIASLGVTLKVTSDFLYPLAVAASAVTTFTTPYMIKSSDVVYRWSEKYVPERIRMVLDSYNSSVKKQSGQGVGGLVLSHYGVKILLNAVIIVAVIFSVKKFVLVKMEDHFSSSPYAGAVAFLVCLLLSIPFFWGLVQGRPDNARPEELHRLKGLLPGITLGRVILAVLLLSVMVGQFISLPIASGVLAFMVVVAVLLTVRYGEALYAFFEKRFLSNLTEKEKAELKPQDFDPQLLPWNASVEIFDLGVETEGLIGKSLRELSFKENWGVTIASVIRGDRQTFAPGGDFVLWPYDRIVCFGSEEELKELHKKIVKDQQENRWTRGVPGKYSLSSFEVFPEHLFDGKSIAESRLREERNVLVVGVERGAEKILGPSSSFVLRRGDLVWVVSE</sequence>
<keyword evidence="6 8" id="KW-1133">Transmembrane helix</keyword>
<keyword evidence="7 8" id="KW-0472">Membrane</keyword>
<feature type="transmembrane region" description="Helical" evidence="8">
    <location>
        <begin position="458"/>
        <end position="476"/>
    </location>
</feature>
<dbReference type="InterPro" id="IPR038770">
    <property type="entry name" value="Na+/solute_symporter_sf"/>
</dbReference>
<feature type="transmembrane region" description="Helical" evidence="8">
    <location>
        <begin position="119"/>
        <end position="139"/>
    </location>
</feature>
<evidence type="ECO:0000313" key="10">
    <source>
        <dbReference type="EMBL" id="MDG0816548.1"/>
    </source>
</evidence>
<dbReference type="Pfam" id="PF02080">
    <property type="entry name" value="TrkA_C"/>
    <property type="match status" value="2"/>
</dbReference>
<evidence type="ECO:0000256" key="6">
    <source>
        <dbReference type="ARBA" id="ARBA00022989"/>
    </source>
</evidence>
<dbReference type="InterPro" id="IPR006153">
    <property type="entry name" value="Cation/H_exchanger_TM"/>
</dbReference>
<dbReference type="Pfam" id="PF00999">
    <property type="entry name" value="Na_H_Exchanger"/>
    <property type="match status" value="1"/>
</dbReference>